<evidence type="ECO:0000313" key="4">
    <source>
        <dbReference type="Proteomes" id="UP001530400"/>
    </source>
</evidence>
<gene>
    <name evidence="3" type="ORF">ACHAWO_000144</name>
</gene>
<sequence>MQHADRAEIALTRILQENPYPQASQNMSTNGSESSGLHQRQTGPTTASAQTSTHTTTNKRKYQNIPFYILPCISFGTGEVGRSNVKTIFALIFVPLFLLFFFLLDDLGRGVTKNMKIRSNVNYLSGKKSGSMVGGGVKNLVFQRETLNVWPQIQRETLVRNPEISIKIRGQDVEAMMKCPRGILFLFHGCGRYAASFYYSPQGRHIISTANESGMITIAVEKGQELGCWDSAKDLDVVHSIAKKYLKSRVKSCVNEDGTHVYPPIFGFGASSGGTFVEELASQMSAMRDKYEPFVFDAINIQIMGPTPGRRWDVPTVFTLMNGDQRTKAAVEEVIPVLQSSSQSGAPFKVLTTSGRKNINNLHFAFTFRDDTQMTPELSTEIYRDLVGYGIIDSTGALKENPRNRKSDIDMIWQKHLNDRLEAHGKDVTPFGVSKKLMQRLKKEELEDANSIWLIEELNVAWDEHEITAEHFEEVITFLLDNVSQKPALQVPPT</sequence>
<feature type="transmembrane region" description="Helical" evidence="2">
    <location>
        <begin position="88"/>
        <end position="108"/>
    </location>
</feature>
<proteinExistence type="predicted"/>
<comment type="caution">
    <text evidence="3">The sequence shown here is derived from an EMBL/GenBank/DDBJ whole genome shotgun (WGS) entry which is preliminary data.</text>
</comment>
<dbReference type="AlphaFoldDB" id="A0ABD3NYM2"/>
<evidence type="ECO:0000256" key="1">
    <source>
        <dbReference type="SAM" id="MobiDB-lite"/>
    </source>
</evidence>
<keyword evidence="2" id="KW-0472">Membrane</keyword>
<accession>A0ABD3NYM2</accession>
<keyword evidence="2" id="KW-0812">Transmembrane</keyword>
<dbReference type="EMBL" id="JALLPJ020000901">
    <property type="protein sequence ID" value="KAL3780201.1"/>
    <property type="molecule type" value="Genomic_DNA"/>
</dbReference>
<evidence type="ECO:0000313" key="3">
    <source>
        <dbReference type="EMBL" id="KAL3780201.1"/>
    </source>
</evidence>
<reference evidence="3 4" key="1">
    <citation type="submission" date="2024-10" db="EMBL/GenBank/DDBJ databases">
        <title>Updated reference genomes for cyclostephanoid diatoms.</title>
        <authorList>
            <person name="Roberts W.R."/>
            <person name="Alverson A.J."/>
        </authorList>
    </citation>
    <scope>NUCLEOTIDE SEQUENCE [LARGE SCALE GENOMIC DNA]</scope>
    <source>
        <strain evidence="3 4">AJA010-31</strain>
    </source>
</reference>
<keyword evidence="2" id="KW-1133">Transmembrane helix</keyword>
<feature type="region of interest" description="Disordered" evidence="1">
    <location>
        <begin position="20"/>
        <end position="57"/>
    </location>
</feature>
<dbReference type="PANTHER" id="PTHR35128:SF1">
    <property type="entry name" value="SECRETION-REGULATING GUANINE NUCLEOTIDE EXCHANGE FACTOR"/>
    <property type="match status" value="1"/>
</dbReference>
<keyword evidence="4" id="KW-1185">Reference proteome</keyword>
<name>A0ABD3NYM2_9STRA</name>
<dbReference type="PANTHER" id="PTHR35128">
    <property type="entry name" value="SECRETION-REGULATING GUANINE NUCLEOTIDE EXCHANGE FACTOR"/>
    <property type="match status" value="1"/>
</dbReference>
<feature type="compositionally biased region" description="Low complexity" evidence="1">
    <location>
        <begin position="45"/>
        <end position="56"/>
    </location>
</feature>
<dbReference type="Proteomes" id="UP001530400">
    <property type="component" value="Unassembled WGS sequence"/>
</dbReference>
<protein>
    <submittedName>
        <fullName evidence="3">Uncharacterized protein</fullName>
    </submittedName>
</protein>
<feature type="compositionally biased region" description="Polar residues" evidence="1">
    <location>
        <begin position="20"/>
        <end position="44"/>
    </location>
</feature>
<evidence type="ECO:0000256" key="2">
    <source>
        <dbReference type="SAM" id="Phobius"/>
    </source>
</evidence>
<organism evidence="3 4">
    <name type="scientific">Cyclotella atomus</name>
    <dbReference type="NCBI Taxonomy" id="382360"/>
    <lineage>
        <taxon>Eukaryota</taxon>
        <taxon>Sar</taxon>
        <taxon>Stramenopiles</taxon>
        <taxon>Ochrophyta</taxon>
        <taxon>Bacillariophyta</taxon>
        <taxon>Coscinodiscophyceae</taxon>
        <taxon>Thalassiosirophycidae</taxon>
        <taxon>Stephanodiscales</taxon>
        <taxon>Stephanodiscaceae</taxon>
        <taxon>Cyclotella</taxon>
    </lineage>
</organism>